<dbReference type="SUPFAM" id="SSF52833">
    <property type="entry name" value="Thioredoxin-like"/>
    <property type="match status" value="1"/>
</dbReference>
<dbReference type="Gene3D" id="3.40.30.10">
    <property type="entry name" value="Glutaredoxin"/>
    <property type="match status" value="1"/>
</dbReference>
<feature type="chain" id="PRO_5045574371" evidence="1">
    <location>
        <begin position="30"/>
        <end position="142"/>
    </location>
</feature>
<dbReference type="Proteomes" id="UP001596016">
    <property type="component" value="Unassembled WGS sequence"/>
</dbReference>
<protein>
    <submittedName>
        <fullName evidence="3">TlpA family protein disulfide reductase</fullName>
    </submittedName>
</protein>
<evidence type="ECO:0000256" key="1">
    <source>
        <dbReference type="SAM" id="SignalP"/>
    </source>
</evidence>
<feature type="signal peptide" evidence="1">
    <location>
        <begin position="1"/>
        <end position="29"/>
    </location>
</feature>
<keyword evidence="4" id="KW-1185">Reference proteome</keyword>
<dbReference type="PROSITE" id="PS51352">
    <property type="entry name" value="THIOREDOXIN_2"/>
    <property type="match status" value="1"/>
</dbReference>
<evidence type="ECO:0000313" key="3">
    <source>
        <dbReference type="EMBL" id="MFC5387312.1"/>
    </source>
</evidence>
<name>A0ABW0H2J7_9HYPH</name>
<gene>
    <name evidence="3" type="ORF">ACFPLB_15235</name>
</gene>
<dbReference type="Pfam" id="PF00085">
    <property type="entry name" value="Thioredoxin"/>
    <property type="match status" value="1"/>
</dbReference>
<proteinExistence type="predicted"/>
<evidence type="ECO:0000259" key="2">
    <source>
        <dbReference type="PROSITE" id="PS51352"/>
    </source>
</evidence>
<dbReference type="EMBL" id="JBHSLL010000056">
    <property type="protein sequence ID" value="MFC5387312.1"/>
    <property type="molecule type" value="Genomic_DNA"/>
</dbReference>
<dbReference type="RefSeq" id="WP_378231166.1">
    <property type="nucleotide sequence ID" value="NZ_JBHSLL010000056.1"/>
</dbReference>
<keyword evidence="1" id="KW-0732">Signal</keyword>
<reference evidence="4" key="1">
    <citation type="journal article" date="2019" name="Int. J. Syst. Evol. Microbiol.">
        <title>The Global Catalogue of Microorganisms (GCM) 10K type strain sequencing project: providing services to taxonomists for standard genome sequencing and annotation.</title>
        <authorList>
            <consortium name="The Broad Institute Genomics Platform"/>
            <consortium name="The Broad Institute Genome Sequencing Center for Infectious Disease"/>
            <person name="Wu L."/>
            <person name="Ma J."/>
        </authorList>
    </citation>
    <scope>NUCLEOTIDE SEQUENCE [LARGE SCALE GENOMIC DNA]</scope>
    <source>
        <strain evidence="4">CGMCC 4.1415</strain>
    </source>
</reference>
<dbReference type="InterPro" id="IPR013766">
    <property type="entry name" value="Thioredoxin_domain"/>
</dbReference>
<dbReference type="CDD" id="cd02947">
    <property type="entry name" value="TRX_family"/>
    <property type="match status" value="1"/>
</dbReference>
<feature type="domain" description="Thioredoxin" evidence="2">
    <location>
        <begin position="21"/>
        <end position="142"/>
    </location>
</feature>
<organism evidence="3 4">
    <name type="scientific">Aquamicrobium segne</name>
    <dbReference type="NCBI Taxonomy" id="469547"/>
    <lineage>
        <taxon>Bacteria</taxon>
        <taxon>Pseudomonadati</taxon>
        <taxon>Pseudomonadota</taxon>
        <taxon>Alphaproteobacteria</taxon>
        <taxon>Hyphomicrobiales</taxon>
        <taxon>Phyllobacteriaceae</taxon>
        <taxon>Aquamicrobium</taxon>
    </lineage>
</organism>
<comment type="caution">
    <text evidence="3">The sequence shown here is derived from an EMBL/GenBank/DDBJ whole genome shotgun (WGS) entry which is preliminary data.</text>
</comment>
<sequence length="142" mass="15441">MKYQSFRAVALALAVAFATAPLVSLPAAAETAQTEESRARLVQYEPGVTDLAAIAAQETKAVVFFFATWCPNCILTLTELSEKWSDIEPDITVIIADYDTETDLKAKYGVTYQDTFVLLDKDANSAKLWNAGGVAGLNENTR</sequence>
<dbReference type="InterPro" id="IPR036249">
    <property type="entry name" value="Thioredoxin-like_sf"/>
</dbReference>
<accession>A0ABW0H2J7</accession>
<evidence type="ECO:0000313" key="4">
    <source>
        <dbReference type="Proteomes" id="UP001596016"/>
    </source>
</evidence>